<keyword evidence="4" id="KW-1185">Reference proteome</keyword>
<accession>A0AAJ0FG54</accession>
<evidence type="ECO:0000313" key="4">
    <source>
        <dbReference type="Proteomes" id="UP001244011"/>
    </source>
</evidence>
<dbReference type="Proteomes" id="UP001244011">
    <property type="component" value="Unassembled WGS sequence"/>
</dbReference>
<proteinExistence type="predicted"/>
<protein>
    <submittedName>
        <fullName evidence="3">Uncharacterized protein</fullName>
    </submittedName>
</protein>
<dbReference type="GeneID" id="85316111"/>
<evidence type="ECO:0000313" key="3">
    <source>
        <dbReference type="EMBL" id="KAK1762043.1"/>
    </source>
</evidence>
<gene>
    <name evidence="3" type="ORF">QBC33DRAFT_623993</name>
</gene>
<feature type="chain" id="PRO_5042555830" evidence="2">
    <location>
        <begin position="21"/>
        <end position="206"/>
    </location>
</feature>
<keyword evidence="2" id="KW-0732">Signal</keyword>
<reference evidence="3" key="1">
    <citation type="submission" date="2023-06" db="EMBL/GenBank/DDBJ databases">
        <title>Genome-scale phylogeny and comparative genomics of the fungal order Sordariales.</title>
        <authorList>
            <consortium name="Lawrence Berkeley National Laboratory"/>
            <person name="Hensen N."/>
            <person name="Bonometti L."/>
            <person name="Westerberg I."/>
            <person name="Brannstrom I.O."/>
            <person name="Guillou S."/>
            <person name="Cros-Aarteil S."/>
            <person name="Calhoun S."/>
            <person name="Haridas S."/>
            <person name="Kuo A."/>
            <person name="Mondo S."/>
            <person name="Pangilinan J."/>
            <person name="Riley R."/>
            <person name="Labutti K."/>
            <person name="Andreopoulos B."/>
            <person name="Lipzen A."/>
            <person name="Chen C."/>
            <person name="Yanf M."/>
            <person name="Daum C."/>
            <person name="Ng V."/>
            <person name="Clum A."/>
            <person name="Steindorff A."/>
            <person name="Ohm R."/>
            <person name="Martin F."/>
            <person name="Silar P."/>
            <person name="Natvig D."/>
            <person name="Lalanne C."/>
            <person name="Gautier V."/>
            <person name="Ament-Velasquez S.L."/>
            <person name="Kruys A."/>
            <person name="Hutchinson M.I."/>
            <person name="Powell A.J."/>
            <person name="Barry K."/>
            <person name="Miller A.N."/>
            <person name="Grigoriev I.V."/>
            <person name="Debuchy R."/>
            <person name="Gladieux P."/>
            <person name="Thoren M.H."/>
            <person name="Johannesson H."/>
        </authorList>
    </citation>
    <scope>NUCLEOTIDE SEQUENCE</scope>
    <source>
        <strain evidence="3">8032-3</strain>
    </source>
</reference>
<comment type="caution">
    <text evidence="3">The sequence shown here is derived from an EMBL/GenBank/DDBJ whole genome shotgun (WGS) entry which is preliminary data.</text>
</comment>
<feature type="coiled-coil region" evidence="1">
    <location>
        <begin position="72"/>
        <end position="99"/>
    </location>
</feature>
<dbReference type="EMBL" id="MU839044">
    <property type="protein sequence ID" value="KAK1762043.1"/>
    <property type="molecule type" value="Genomic_DNA"/>
</dbReference>
<evidence type="ECO:0000256" key="1">
    <source>
        <dbReference type="SAM" id="Coils"/>
    </source>
</evidence>
<dbReference type="AlphaFoldDB" id="A0AAJ0FG54"/>
<evidence type="ECO:0000256" key="2">
    <source>
        <dbReference type="SAM" id="SignalP"/>
    </source>
</evidence>
<name>A0AAJ0FG54_9PEZI</name>
<dbReference type="RefSeq" id="XP_060278256.1">
    <property type="nucleotide sequence ID" value="XM_060432924.1"/>
</dbReference>
<keyword evidence="1" id="KW-0175">Coiled coil</keyword>
<sequence>MKSVITNLLAATGLFAVTLANPMVSKQLTKRCNCNFDEIFAQVEAHAEAAVSICTSADIDVDAALESRAAVAAKLQADLEAAAELLAQASADLEAATSADVEASNSGCDSSCIKKTITEHSETFCDHVSVIVETLGEDCVKPYVKPCMANFGAFAKSCDKLFAGVAASVGGVVQAVLGASLSLSLGLDIGAILGIGLGGILGIGRA</sequence>
<organism evidence="3 4">
    <name type="scientific">Phialemonium atrogriseum</name>
    <dbReference type="NCBI Taxonomy" id="1093897"/>
    <lineage>
        <taxon>Eukaryota</taxon>
        <taxon>Fungi</taxon>
        <taxon>Dikarya</taxon>
        <taxon>Ascomycota</taxon>
        <taxon>Pezizomycotina</taxon>
        <taxon>Sordariomycetes</taxon>
        <taxon>Sordariomycetidae</taxon>
        <taxon>Cephalothecales</taxon>
        <taxon>Cephalothecaceae</taxon>
        <taxon>Phialemonium</taxon>
    </lineage>
</organism>
<feature type="signal peptide" evidence="2">
    <location>
        <begin position="1"/>
        <end position="20"/>
    </location>
</feature>